<dbReference type="eggNOG" id="COG2203">
    <property type="taxonomic scope" value="Bacteria"/>
</dbReference>
<dbReference type="PROSITE" id="PS50112">
    <property type="entry name" value="PAS"/>
    <property type="match status" value="1"/>
</dbReference>
<feature type="domain" description="Histidine kinase" evidence="4">
    <location>
        <begin position="488"/>
        <end position="678"/>
    </location>
</feature>
<dbReference type="PROSITE" id="PS50109">
    <property type="entry name" value="HIS_KIN"/>
    <property type="match status" value="1"/>
</dbReference>
<dbReference type="PANTHER" id="PTHR24421">
    <property type="entry name" value="NITRATE/NITRITE SENSOR PROTEIN NARX-RELATED"/>
    <property type="match status" value="1"/>
</dbReference>
<evidence type="ECO:0000313" key="6">
    <source>
        <dbReference type="EMBL" id="ADH64691.1"/>
    </source>
</evidence>
<dbReference type="Pfam" id="PF02518">
    <property type="entry name" value="HATPase_c"/>
    <property type="match status" value="1"/>
</dbReference>
<dbReference type="Proteomes" id="UP000001916">
    <property type="component" value="Chromosome"/>
</dbReference>
<keyword evidence="2 6" id="KW-0418">Kinase</keyword>
<dbReference type="SUPFAM" id="SSF55785">
    <property type="entry name" value="PYP-like sensor domain (PAS domain)"/>
    <property type="match status" value="1"/>
</dbReference>
<dbReference type="InterPro" id="IPR029016">
    <property type="entry name" value="GAF-like_dom_sf"/>
</dbReference>
<evidence type="ECO:0000256" key="3">
    <source>
        <dbReference type="ARBA" id="ARBA00023012"/>
    </source>
</evidence>
<dbReference type="SMART" id="SM00091">
    <property type="entry name" value="PAS"/>
    <property type="match status" value="1"/>
</dbReference>
<evidence type="ECO:0000259" key="5">
    <source>
        <dbReference type="PROSITE" id="PS50112"/>
    </source>
</evidence>
<dbReference type="CDD" id="cd16917">
    <property type="entry name" value="HATPase_UhpB-NarQ-NarX-like"/>
    <property type="match status" value="1"/>
</dbReference>
<dbReference type="eggNOG" id="COG4585">
    <property type="taxonomic scope" value="Bacteria"/>
</dbReference>
<dbReference type="GO" id="GO:0000155">
    <property type="term" value="F:phosphorelay sensor kinase activity"/>
    <property type="evidence" value="ECO:0007669"/>
    <property type="project" value="InterPro"/>
</dbReference>
<name>D7BCV8_ALLS1</name>
<dbReference type="SMART" id="SM00387">
    <property type="entry name" value="HATPase_c"/>
    <property type="match status" value="1"/>
</dbReference>
<dbReference type="Pfam" id="PF07730">
    <property type="entry name" value="HisKA_3"/>
    <property type="match status" value="1"/>
</dbReference>
<dbReference type="SMART" id="SM00065">
    <property type="entry name" value="GAF"/>
    <property type="match status" value="2"/>
</dbReference>
<dbReference type="Pfam" id="PF01590">
    <property type="entry name" value="GAF"/>
    <property type="match status" value="1"/>
</dbReference>
<dbReference type="PANTHER" id="PTHR24421:SF61">
    <property type="entry name" value="OXYGEN SENSOR HISTIDINE KINASE NREB"/>
    <property type="match status" value="1"/>
</dbReference>
<dbReference type="Pfam" id="PF13188">
    <property type="entry name" value="PAS_8"/>
    <property type="match status" value="1"/>
</dbReference>
<dbReference type="Gene3D" id="3.30.450.20">
    <property type="entry name" value="PAS domain"/>
    <property type="match status" value="1"/>
</dbReference>
<evidence type="ECO:0000259" key="4">
    <source>
        <dbReference type="PROSITE" id="PS50109"/>
    </source>
</evidence>
<dbReference type="InterPro" id="IPR005467">
    <property type="entry name" value="His_kinase_dom"/>
</dbReference>
<dbReference type="Pfam" id="PF13185">
    <property type="entry name" value="GAF_2"/>
    <property type="match status" value="1"/>
</dbReference>
<dbReference type="InterPro" id="IPR000014">
    <property type="entry name" value="PAS"/>
</dbReference>
<dbReference type="HOGENOM" id="CLU_378876_0_0_0"/>
<dbReference type="GO" id="GO:0016020">
    <property type="term" value="C:membrane"/>
    <property type="evidence" value="ECO:0007669"/>
    <property type="project" value="InterPro"/>
</dbReference>
<dbReference type="Gene3D" id="1.20.5.1930">
    <property type="match status" value="1"/>
</dbReference>
<dbReference type="Gene3D" id="3.30.450.40">
    <property type="match status" value="2"/>
</dbReference>
<reference evidence="6 7" key="1">
    <citation type="journal article" date="2010" name="Stand. Genomic Sci.">
        <title>Complete genome sequence of Meiothermus silvanus type strain (VI-R2).</title>
        <authorList>
            <person name="Sikorski J."/>
            <person name="Tindall B.J."/>
            <person name="Lowry S."/>
            <person name="Lucas S."/>
            <person name="Nolan M."/>
            <person name="Copeland A."/>
            <person name="Glavina Del Rio T."/>
            <person name="Tice H."/>
            <person name="Cheng J.F."/>
            <person name="Han C."/>
            <person name="Pitluck S."/>
            <person name="Liolios K."/>
            <person name="Ivanova N."/>
            <person name="Mavromatis K."/>
            <person name="Mikhailova N."/>
            <person name="Pati A."/>
            <person name="Goodwin L."/>
            <person name="Chen A."/>
            <person name="Palaniappan K."/>
            <person name="Land M."/>
            <person name="Hauser L."/>
            <person name="Chang Y.J."/>
            <person name="Jeffries C.D."/>
            <person name="Rohde M."/>
            <person name="Goker M."/>
            <person name="Woyke T."/>
            <person name="Bristow J."/>
            <person name="Eisen J.A."/>
            <person name="Markowitz V."/>
            <person name="Hugenholtz P."/>
            <person name="Kyrpides N.C."/>
            <person name="Klenk H.P."/>
            <person name="Lapidus A."/>
        </authorList>
    </citation>
    <scope>NUCLEOTIDE SEQUENCE [LARGE SCALE GENOMIC DNA]</scope>
    <source>
        <strain evidence="7">ATCC 700542 / DSM 9946 / VI-R2</strain>
    </source>
</reference>
<protein>
    <submittedName>
        <fullName evidence="6">Multi-sensor signal transduction histidine kinase</fullName>
        <ecNumber evidence="6">2.7.13.3</ecNumber>
    </submittedName>
</protein>
<dbReference type="GO" id="GO:0046983">
    <property type="term" value="F:protein dimerization activity"/>
    <property type="evidence" value="ECO:0007669"/>
    <property type="project" value="InterPro"/>
</dbReference>
<organism evidence="6 7">
    <name type="scientific">Allomeiothermus silvanus (strain ATCC 700542 / DSM 9946 / NBRC 106475 / NCIMB 13440 / VI-R2)</name>
    <name type="common">Thermus silvanus</name>
    <dbReference type="NCBI Taxonomy" id="526227"/>
    <lineage>
        <taxon>Bacteria</taxon>
        <taxon>Thermotogati</taxon>
        <taxon>Deinococcota</taxon>
        <taxon>Deinococci</taxon>
        <taxon>Thermales</taxon>
        <taxon>Thermaceae</taxon>
        <taxon>Allomeiothermus</taxon>
    </lineage>
</organism>
<accession>D7BCV8</accession>
<proteinExistence type="predicted"/>
<dbReference type="InterPro" id="IPR003018">
    <property type="entry name" value="GAF"/>
</dbReference>
<keyword evidence="7" id="KW-1185">Reference proteome</keyword>
<dbReference type="KEGG" id="msv:Mesil_2849"/>
<evidence type="ECO:0000313" key="7">
    <source>
        <dbReference type="Proteomes" id="UP000001916"/>
    </source>
</evidence>
<evidence type="ECO:0000256" key="2">
    <source>
        <dbReference type="ARBA" id="ARBA00022777"/>
    </source>
</evidence>
<dbReference type="STRING" id="526227.Mesil_2849"/>
<gene>
    <name evidence="6" type="ordered locus">Mesil_2849</name>
</gene>
<dbReference type="SUPFAM" id="SSF55874">
    <property type="entry name" value="ATPase domain of HSP90 chaperone/DNA topoisomerase II/histidine kinase"/>
    <property type="match status" value="1"/>
</dbReference>
<dbReference type="AlphaFoldDB" id="D7BCV8"/>
<dbReference type="CDD" id="cd00130">
    <property type="entry name" value="PAS"/>
    <property type="match status" value="1"/>
</dbReference>
<keyword evidence="1 6" id="KW-0808">Transferase</keyword>
<dbReference type="InterPro" id="IPR011712">
    <property type="entry name" value="Sig_transdc_His_kin_sub3_dim/P"/>
</dbReference>
<dbReference type="SUPFAM" id="SSF55781">
    <property type="entry name" value="GAF domain-like"/>
    <property type="match status" value="2"/>
</dbReference>
<dbReference type="InterPro" id="IPR003594">
    <property type="entry name" value="HATPase_dom"/>
</dbReference>
<dbReference type="InterPro" id="IPR035965">
    <property type="entry name" value="PAS-like_dom_sf"/>
</dbReference>
<dbReference type="InterPro" id="IPR050482">
    <property type="entry name" value="Sensor_HK_TwoCompSys"/>
</dbReference>
<dbReference type="RefSeq" id="WP_013159225.1">
    <property type="nucleotide sequence ID" value="NC_014212.1"/>
</dbReference>
<dbReference type="InterPro" id="IPR036890">
    <property type="entry name" value="HATPase_C_sf"/>
</dbReference>
<dbReference type="NCBIfam" id="TIGR00229">
    <property type="entry name" value="sensory_box"/>
    <property type="match status" value="1"/>
</dbReference>
<keyword evidence="3" id="KW-0902">Two-component regulatory system</keyword>
<dbReference type="Gene3D" id="3.30.565.10">
    <property type="entry name" value="Histidine kinase-like ATPase, C-terminal domain"/>
    <property type="match status" value="1"/>
</dbReference>
<dbReference type="OrthoDB" id="9781904at2"/>
<feature type="domain" description="PAS" evidence="5">
    <location>
        <begin position="5"/>
        <end position="56"/>
    </location>
</feature>
<dbReference type="EMBL" id="CP002042">
    <property type="protein sequence ID" value="ADH64691.1"/>
    <property type="molecule type" value="Genomic_DNA"/>
</dbReference>
<dbReference type="EC" id="2.7.13.3" evidence="6"/>
<sequence length="682" mass="75620">MSPLEPGVLQSLVESSLDGIVVIHDRWRVVYANPAACRILRRRREEVVGHDFLEFIAEGYRQRQRHQSLLGIAGLYDTVIVWPGGEERIITYSTELLPSPNKDQSFAILRDVTEERQARQEAQRKNRQLSALLETSQGVALTLELEPLLEQLLEKLAGVVEYLGAAIFTLEGESLELQSYRGPLPQEKLVRHWDLNLAQHSRQVIRQRSPVILSDVGADTPLAQAFRTTAEAQLGYVPKIIGTWMGVPLMVCDRVIGLLAFDHDRTGAYGLEQIELAQAFAQQAAVAIENARLYDQVRRARDEAWTLAQAVTSTALEGSLENTLHTLSMAVARVSGALATAVLYGPSSGGLPWQHMASFGFPPGYEAAVVASAREGAPLPSDEAFRSGRVVIRQGLREWVLRHPQYAPLHPFERKAPWETVVCLPMRFREESVGVLVIYLPGGEPGPNEMAFLTPIADLAAIAVENARLSEIKERQVVLEERQRLARELHDSVSQALYGIALGARAAQNAAERNPQALKEPLEYVLALAEAGIAEMRALIFELRPESLQEEGLVAALARQAAAVRARYELQVEARLEEEPELSLDAKEALYRVAQEAIHNVVKHAEARRVWLTLESRPEAVLLEVQDDGKGFDPTQDFPGHLGQRSMRERSEAIGARLTVESAPGQGTRVQVRLPLQTPKSR</sequence>
<evidence type="ECO:0000256" key="1">
    <source>
        <dbReference type="ARBA" id="ARBA00022679"/>
    </source>
</evidence>